<keyword evidence="2" id="KW-1185">Reference proteome</keyword>
<organism evidence="1 2">
    <name type="scientific">Trifolium medium</name>
    <dbReference type="NCBI Taxonomy" id="97028"/>
    <lineage>
        <taxon>Eukaryota</taxon>
        <taxon>Viridiplantae</taxon>
        <taxon>Streptophyta</taxon>
        <taxon>Embryophyta</taxon>
        <taxon>Tracheophyta</taxon>
        <taxon>Spermatophyta</taxon>
        <taxon>Magnoliopsida</taxon>
        <taxon>eudicotyledons</taxon>
        <taxon>Gunneridae</taxon>
        <taxon>Pentapetalae</taxon>
        <taxon>rosids</taxon>
        <taxon>fabids</taxon>
        <taxon>Fabales</taxon>
        <taxon>Fabaceae</taxon>
        <taxon>Papilionoideae</taxon>
        <taxon>50 kb inversion clade</taxon>
        <taxon>NPAAA clade</taxon>
        <taxon>Hologalegina</taxon>
        <taxon>IRL clade</taxon>
        <taxon>Trifolieae</taxon>
        <taxon>Trifolium</taxon>
    </lineage>
</organism>
<proteinExistence type="predicted"/>
<comment type="caution">
    <text evidence="1">The sequence shown here is derived from an EMBL/GenBank/DDBJ whole genome shotgun (WGS) entry which is preliminary data.</text>
</comment>
<reference evidence="1 2" key="1">
    <citation type="journal article" date="2018" name="Front. Plant Sci.">
        <title>Red Clover (Trifolium pratense) and Zigzag Clover (T. medium) - A Picture of Genomic Similarities and Differences.</title>
        <authorList>
            <person name="Dluhosova J."/>
            <person name="Istvanek J."/>
            <person name="Nedelnik J."/>
            <person name="Repkova J."/>
        </authorList>
    </citation>
    <scope>NUCLEOTIDE SEQUENCE [LARGE SCALE GENOMIC DNA]</scope>
    <source>
        <strain evidence="2">cv. 10/8</strain>
        <tissue evidence="1">Leaf</tissue>
    </source>
</reference>
<sequence length="25" mass="2691">ISESCRIEELISEPDAVEALGSLET</sequence>
<name>A0A392VQN8_9FABA</name>
<dbReference type="AlphaFoldDB" id="A0A392VQN8"/>
<feature type="non-terminal residue" evidence="1">
    <location>
        <position position="1"/>
    </location>
</feature>
<evidence type="ECO:0000313" key="1">
    <source>
        <dbReference type="EMBL" id="MCI89772.1"/>
    </source>
</evidence>
<dbReference type="Proteomes" id="UP000265520">
    <property type="component" value="Unassembled WGS sequence"/>
</dbReference>
<evidence type="ECO:0000313" key="2">
    <source>
        <dbReference type="Proteomes" id="UP000265520"/>
    </source>
</evidence>
<accession>A0A392VQN8</accession>
<dbReference type="EMBL" id="LXQA011227563">
    <property type="protein sequence ID" value="MCI89772.1"/>
    <property type="molecule type" value="Genomic_DNA"/>
</dbReference>
<protein>
    <submittedName>
        <fullName evidence="1">Uncharacterized protein</fullName>
    </submittedName>
</protein>